<accession>A0AA42BRI0</accession>
<dbReference type="EMBL" id="JANCLT010000011">
    <property type="protein sequence ID" value="MCP8970421.1"/>
    <property type="molecule type" value="Genomic_DNA"/>
</dbReference>
<dbReference type="Proteomes" id="UP001156102">
    <property type="component" value="Unassembled WGS sequence"/>
</dbReference>
<proteinExistence type="predicted"/>
<evidence type="ECO:0000313" key="2">
    <source>
        <dbReference type="Proteomes" id="UP001156102"/>
    </source>
</evidence>
<gene>
    <name evidence="1" type="ORF">NK662_18040</name>
</gene>
<protein>
    <submittedName>
        <fullName evidence="1">Uncharacterized protein</fullName>
    </submittedName>
</protein>
<dbReference type="AlphaFoldDB" id="A0AA42BRI0"/>
<comment type="caution">
    <text evidence="1">The sequence shown here is derived from an EMBL/GenBank/DDBJ whole genome shotgun (WGS) entry which is preliminary data.</text>
</comment>
<sequence>MNYPIYELDRPYQSEEMFRYLQEFPQHIVYTQYKRGQEMLSTHVYPRDGLSIEMRWRCLANRTFSRLSSMEKVLKMYKENAITLLDSRIVRFSARHSLSRQSSLDMSVRNKYYTRVLQRPEKQGYTEQEYRWLEHKVQEAGQIPDLFFRMLAEEVSNRIAFESFYQEWKKKENGSREL</sequence>
<keyword evidence="2" id="KW-1185">Reference proteome</keyword>
<name>A0AA42BRI0_9BACI</name>
<organism evidence="1 2">
    <name type="scientific">Ectobacillus ponti</name>
    <dbReference type="NCBI Taxonomy" id="2961894"/>
    <lineage>
        <taxon>Bacteria</taxon>
        <taxon>Bacillati</taxon>
        <taxon>Bacillota</taxon>
        <taxon>Bacilli</taxon>
        <taxon>Bacillales</taxon>
        <taxon>Bacillaceae</taxon>
        <taxon>Ectobacillus</taxon>
    </lineage>
</organism>
<reference evidence="1" key="1">
    <citation type="submission" date="2022-07" db="EMBL/GenBank/DDBJ databases">
        <authorList>
            <person name="Li W.-J."/>
            <person name="Deng Q.-Q."/>
        </authorList>
    </citation>
    <scope>NUCLEOTIDE SEQUENCE</scope>
    <source>
        <strain evidence="1">SYSU M60031</strain>
    </source>
</reference>
<evidence type="ECO:0000313" key="1">
    <source>
        <dbReference type="EMBL" id="MCP8970421.1"/>
    </source>
</evidence>
<dbReference type="RefSeq" id="WP_254760339.1">
    <property type="nucleotide sequence ID" value="NZ_JANCLT010000011.1"/>
</dbReference>